<name>A0A1I8A1B4_9BILA</name>
<evidence type="ECO:0000313" key="3">
    <source>
        <dbReference type="WBParaSite" id="L893_g31884.t1"/>
    </source>
</evidence>
<feature type="compositionally biased region" description="Basic and acidic residues" evidence="1">
    <location>
        <begin position="7"/>
        <end position="33"/>
    </location>
</feature>
<dbReference type="AlphaFoldDB" id="A0A1I8A1B4"/>
<reference evidence="3" key="1">
    <citation type="submission" date="2016-11" db="UniProtKB">
        <authorList>
            <consortium name="WormBaseParasite"/>
        </authorList>
    </citation>
    <scope>IDENTIFICATION</scope>
</reference>
<dbReference type="Proteomes" id="UP000095287">
    <property type="component" value="Unplaced"/>
</dbReference>
<feature type="region of interest" description="Disordered" evidence="1">
    <location>
        <begin position="1"/>
        <end position="49"/>
    </location>
</feature>
<protein>
    <submittedName>
        <fullName evidence="3">Protein Asterix</fullName>
    </submittedName>
</protein>
<evidence type="ECO:0000313" key="2">
    <source>
        <dbReference type="Proteomes" id="UP000095287"/>
    </source>
</evidence>
<organism evidence="2 3">
    <name type="scientific">Steinernema glaseri</name>
    <dbReference type="NCBI Taxonomy" id="37863"/>
    <lineage>
        <taxon>Eukaryota</taxon>
        <taxon>Metazoa</taxon>
        <taxon>Ecdysozoa</taxon>
        <taxon>Nematoda</taxon>
        <taxon>Chromadorea</taxon>
        <taxon>Rhabditida</taxon>
        <taxon>Tylenchina</taxon>
        <taxon>Panagrolaimomorpha</taxon>
        <taxon>Strongyloidoidea</taxon>
        <taxon>Steinernematidae</taxon>
        <taxon>Steinernema</taxon>
    </lineage>
</organism>
<proteinExistence type="predicted"/>
<sequence length="172" mass="18639">MRHAHWPRAEEARADIDTARGSRFRPQENEPKCQEPAAGITSIPDPPEAIPVHPKHEKCLAEIMGICVIRKKDGKVQMAPSEFKELGVSNTSSSGNRPFLRATRAPQASASNILEMLLAVLVLFSATVLGQSPQHFITDGVVSQYNAYPSFASLTVGPPKDEKPISGLSLIS</sequence>
<accession>A0A1I8A1B4</accession>
<keyword evidence="2" id="KW-1185">Reference proteome</keyword>
<evidence type="ECO:0000256" key="1">
    <source>
        <dbReference type="SAM" id="MobiDB-lite"/>
    </source>
</evidence>
<dbReference type="WBParaSite" id="L893_g31884.t1">
    <property type="protein sequence ID" value="L893_g31884.t1"/>
    <property type="gene ID" value="L893_g31884"/>
</dbReference>